<dbReference type="InterPro" id="IPR042099">
    <property type="entry name" value="ANL_N_sf"/>
</dbReference>
<feature type="non-terminal residue" evidence="5">
    <location>
        <position position="161"/>
    </location>
</feature>
<dbReference type="GO" id="GO:0005829">
    <property type="term" value="C:cytosol"/>
    <property type="evidence" value="ECO:0007669"/>
    <property type="project" value="TreeGrafter"/>
</dbReference>
<dbReference type="InterPro" id="IPR032387">
    <property type="entry name" value="ACAS_N"/>
</dbReference>
<feature type="domain" description="Acetyl-coenzyme A synthetase N-terminal" evidence="4">
    <location>
        <begin position="23"/>
        <end position="80"/>
    </location>
</feature>
<evidence type="ECO:0000256" key="2">
    <source>
        <dbReference type="ARBA" id="ARBA00022990"/>
    </source>
</evidence>
<keyword evidence="2" id="KW-0007">Acetylation</keyword>
<dbReference type="AlphaFoldDB" id="A0A4R2RPQ9"/>
<dbReference type="GO" id="GO:0006085">
    <property type="term" value="P:acetyl-CoA biosynthetic process"/>
    <property type="evidence" value="ECO:0007669"/>
    <property type="project" value="TreeGrafter"/>
</dbReference>
<evidence type="ECO:0000313" key="5">
    <source>
        <dbReference type="EMBL" id="TCP61821.1"/>
    </source>
</evidence>
<evidence type="ECO:0000259" key="3">
    <source>
        <dbReference type="Pfam" id="PF00501"/>
    </source>
</evidence>
<organism evidence="5 6">
    <name type="scientific">Rhodovulum bhavnagarense</name>
    <dbReference type="NCBI Taxonomy" id="992286"/>
    <lineage>
        <taxon>Bacteria</taxon>
        <taxon>Pseudomonadati</taxon>
        <taxon>Pseudomonadota</taxon>
        <taxon>Alphaproteobacteria</taxon>
        <taxon>Rhodobacterales</taxon>
        <taxon>Paracoccaceae</taxon>
        <taxon>Rhodovulum</taxon>
    </lineage>
</organism>
<reference evidence="5 6" key="1">
    <citation type="submission" date="2019-03" db="EMBL/GenBank/DDBJ databases">
        <title>Genomic Encyclopedia of Type Strains, Phase IV (KMG-IV): sequencing the most valuable type-strain genomes for metagenomic binning, comparative biology and taxonomic classification.</title>
        <authorList>
            <person name="Goeker M."/>
        </authorList>
    </citation>
    <scope>NUCLEOTIDE SEQUENCE [LARGE SCALE GENOMIC DNA]</scope>
    <source>
        <strain evidence="5 6">DSM 24766</strain>
    </source>
</reference>
<feature type="domain" description="AMP-dependent synthetase/ligase" evidence="3">
    <location>
        <begin position="82"/>
        <end position="160"/>
    </location>
</feature>
<dbReference type="PANTHER" id="PTHR24095:SF243">
    <property type="entry name" value="ACETYL-COENZYME A SYNTHETASE"/>
    <property type="match status" value="1"/>
</dbReference>
<dbReference type="Proteomes" id="UP000295050">
    <property type="component" value="Unassembled WGS sequence"/>
</dbReference>
<protein>
    <submittedName>
        <fullName evidence="5">AMP-binding enzyme</fullName>
    </submittedName>
</protein>
<dbReference type="InterPro" id="IPR000873">
    <property type="entry name" value="AMP-dep_synth/lig_dom"/>
</dbReference>
<dbReference type="Pfam" id="PF16177">
    <property type="entry name" value="ACAS_N"/>
    <property type="match status" value="1"/>
</dbReference>
<accession>A0A4R2RPQ9</accession>
<keyword evidence="6" id="KW-1185">Reference proteome</keyword>
<evidence type="ECO:0000259" key="4">
    <source>
        <dbReference type="Pfam" id="PF16177"/>
    </source>
</evidence>
<proteinExistence type="inferred from homology"/>
<comment type="similarity">
    <text evidence="1">Belongs to the ATP-dependent AMP-binding enzyme family.</text>
</comment>
<evidence type="ECO:0000256" key="1">
    <source>
        <dbReference type="ARBA" id="ARBA00006432"/>
    </source>
</evidence>
<dbReference type="RefSeq" id="WP_165910132.1">
    <property type="nucleotide sequence ID" value="NZ_SLXU01000003.1"/>
</dbReference>
<dbReference type="SUPFAM" id="SSF56801">
    <property type="entry name" value="Acetyl-CoA synthetase-like"/>
    <property type="match status" value="1"/>
</dbReference>
<sequence>MTDQTYAPRADFSRSAHVDAAKYDEMYRASITDPEGFWGEHGKRLDWIRPYTEVKSTNFNFGEVEIHWFRDGTLNVAANCIDRHLAKRGDQTAIIFVPDDPADPVQHISYRDLHEKVNRFANVLLSQGVMRGDRVVIYLPMIPEAAYAMLACARIGAIHSV</sequence>
<name>A0A4R2RPQ9_9RHOB</name>
<dbReference type="GO" id="GO:0003987">
    <property type="term" value="F:acetate-CoA ligase activity"/>
    <property type="evidence" value="ECO:0007669"/>
    <property type="project" value="TreeGrafter"/>
</dbReference>
<comment type="caution">
    <text evidence="5">The sequence shown here is derived from an EMBL/GenBank/DDBJ whole genome shotgun (WGS) entry which is preliminary data.</text>
</comment>
<dbReference type="Gene3D" id="3.40.50.12780">
    <property type="entry name" value="N-terminal domain of ligase-like"/>
    <property type="match status" value="1"/>
</dbReference>
<dbReference type="Pfam" id="PF00501">
    <property type="entry name" value="AMP-binding"/>
    <property type="match status" value="1"/>
</dbReference>
<gene>
    <name evidence="5" type="ORF">EV663_1031</name>
</gene>
<dbReference type="EMBL" id="SLXU01000003">
    <property type="protein sequence ID" value="TCP61821.1"/>
    <property type="molecule type" value="Genomic_DNA"/>
</dbReference>
<dbReference type="PANTHER" id="PTHR24095">
    <property type="entry name" value="ACETYL-COENZYME A SYNTHETASE"/>
    <property type="match status" value="1"/>
</dbReference>
<evidence type="ECO:0000313" key="6">
    <source>
        <dbReference type="Proteomes" id="UP000295050"/>
    </source>
</evidence>